<sequence length="473" mass="55218">MVFSSLVFLFIFLPITLLLYFLFLGKIKNVILLIASLIFYAWGEPIYIFLMIFSSIVDYIHGLLIEKYRYEDKKAKRVVLSSVIINLSLLSFFKYADFIIANINHLFGTSFISPNLPLPIGISFYTFQTMSYTIDVYRGDAPVQKSPIALATYVTLFPQLIAGPIVRYQTVAEQINNRKESIDKFAIGVRRFIIGLGKKVLLANNIGMLWSKIQNTNINDLTILTAWLGILAFSFQIYFDFSGYSDMAIGLGKMFGFDFLENFNYPYISQSISEFWRRWHISLGSWFKDYVYIPLGGNRVNKIKVYRNLFIVWFLTGLWHGASWNFVLWGLYFGVIIAIEKAWLLKFLDGIWRPIRYIYVIFLLLIGWILFVFENFSTGVDYLKVMFGIKQISLLNTQFIYYIYTHFILIIVLIIASTPFIKKSHTALLKRLNSTQKMIYENIMIPVIYFVILFLSTAYLVDATYNPFLYFRF</sequence>
<protein>
    <submittedName>
        <fullName evidence="11">MBOAT family protein</fullName>
    </submittedName>
</protein>
<feature type="transmembrane region" description="Helical" evidence="10">
    <location>
        <begin position="77"/>
        <end position="96"/>
    </location>
</feature>
<evidence type="ECO:0000256" key="7">
    <source>
        <dbReference type="ARBA" id="ARBA00023136"/>
    </source>
</evidence>
<dbReference type="EMBL" id="JAPQES010000001">
    <property type="protein sequence ID" value="MCY6370090.1"/>
    <property type="molecule type" value="Genomic_DNA"/>
</dbReference>
<dbReference type="PIRSF" id="PIRSF500217">
    <property type="entry name" value="AlgI"/>
    <property type="match status" value="1"/>
</dbReference>
<dbReference type="PANTHER" id="PTHR13285">
    <property type="entry name" value="ACYLTRANSFERASE"/>
    <property type="match status" value="1"/>
</dbReference>
<comment type="similarity">
    <text evidence="2 9">Belongs to the membrane-bound acyltransferase family.</text>
</comment>
<dbReference type="RefSeq" id="WP_268048653.1">
    <property type="nucleotide sequence ID" value="NZ_JAPQES010000001.1"/>
</dbReference>
<feature type="transmembrane region" description="Helical" evidence="10">
    <location>
        <begin position="221"/>
        <end position="239"/>
    </location>
</feature>
<dbReference type="PANTHER" id="PTHR13285:SF23">
    <property type="entry name" value="TEICHOIC ACID D-ALANYLTRANSFERASE"/>
    <property type="match status" value="1"/>
</dbReference>
<dbReference type="Proteomes" id="UP001079657">
    <property type="component" value="Unassembled WGS sequence"/>
</dbReference>
<evidence type="ECO:0000256" key="5">
    <source>
        <dbReference type="ARBA" id="ARBA00022692"/>
    </source>
</evidence>
<evidence type="ECO:0000256" key="6">
    <source>
        <dbReference type="ARBA" id="ARBA00022989"/>
    </source>
</evidence>
<evidence type="ECO:0000256" key="3">
    <source>
        <dbReference type="ARBA" id="ARBA00022475"/>
    </source>
</evidence>
<evidence type="ECO:0000313" key="12">
    <source>
        <dbReference type="Proteomes" id="UP001079657"/>
    </source>
</evidence>
<accession>A0ABT4CM10</accession>
<feature type="transmembrane region" description="Helical" evidence="10">
    <location>
        <begin position="442"/>
        <end position="461"/>
    </location>
</feature>
<comment type="subcellular location">
    <subcellularLocation>
        <location evidence="1">Cell membrane</location>
        <topology evidence="1">Multi-pass membrane protein</topology>
    </subcellularLocation>
</comment>
<evidence type="ECO:0000256" key="2">
    <source>
        <dbReference type="ARBA" id="ARBA00010323"/>
    </source>
</evidence>
<organism evidence="11 12">
    <name type="scientific">Clostridium ganghwense</name>
    <dbReference type="NCBI Taxonomy" id="312089"/>
    <lineage>
        <taxon>Bacteria</taxon>
        <taxon>Bacillati</taxon>
        <taxon>Bacillota</taxon>
        <taxon>Clostridia</taxon>
        <taxon>Eubacteriales</taxon>
        <taxon>Clostridiaceae</taxon>
        <taxon>Clostridium</taxon>
    </lineage>
</organism>
<dbReference type="InterPro" id="IPR028362">
    <property type="entry name" value="AlgI"/>
</dbReference>
<evidence type="ECO:0000256" key="9">
    <source>
        <dbReference type="PIRNR" id="PIRNR016636"/>
    </source>
</evidence>
<proteinExistence type="inferred from homology"/>
<feature type="transmembrane region" description="Helical" evidence="10">
    <location>
        <begin position="399"/>
        <end position="421"/>
    </location>
</feature>
<evidence type="ECO:0000256" key="8">
    <source>
        <dbReference type="ARBA" id="ARBA00023315"/>
    </source>
</evidence>
<reference evidence="11" key="1">
    <citation type="submission" date="2022-12" db="EMBL/GenBank/DDBJ databases">
        <authorList>
            <person name="Wang J."/>
        </authorList>
    </citation>
    <scope>NUCLEOTIDE SEQUENCE</scope>
    <source>
        <strain evidence="11">HY-42-06</strain>
    </source>
</reference>
<dbReference type="InterPro" id="IPR024194">
    <property type="entry name" value="Ac/AlaTfrase_AlgI/DltB"/>
</dbReference>
<comment type="caution">
    <text evidence="11">The sequence shown here is derived from an EMBL/GenBank/DDBJ whole genome shotgun (WGS) entry which is preliminary data.</text>
</comment>
<keyword evidence="3 9" id="KW-1003">Cell membrane</keyword>
<keyword evidence="7 9" id="KW-0472">Membrane</keyword>
<evidence type="ECO:0000256" key="4">
    <source>
        <dbReference type="ARBA" id="ARBA00022679"/>
    </source>
</evidence>
<feature type="transmembrane region" description="Helical" evidence="10">
    <location>
        <begin position="30"/>
        <end position="57"/>
    </location>
</feature>
<name>A0ABT4CM10_9CLOT</name>
<feature type="transmembrane region" description="Helical" evidence="10">
    <location>
        <begin position="326"/>
        <end position="345"/>
    </location>
</feature>
<evidence type="ECO:0000256" key="10">
    <source>
        <dbReference type="SAM" id="Phobius"/>
    </source>
</evidence>
<feature type="transmembrane region" description="Helical" evidence="10">
    <location>
        <begin position="6"/>
        <end position="23"/>
    </location>
</feature>
<gene>
    <name evidence="11" type="ORF">OXH55_05545</name>
</gene>
<keyword evidence="8 9" id="KW-0012">Acyltransferase</keyword>
<keyword evidence="5 10" id="KW-0812">Transmembrane</keyword>
<dbReference type="InterPro" id="IPR004299">
    <property type="entry name" value="MBOAT_fam"/>
</dbReference>
<keyword evidence="4 9" id="KW-0808">Transferase</keyword>
<keyword evidence="6 10" id="KW-1133">Transmembrane helix</keyword>
<feature type="transmembrane region" description="Helical" evidence="10">
    <location>
        <begin position="357"/>
        <end position="379"/>
    </location>
</feature>
<keyword evidence="12" id="KW-1185">Reference proteome</keyword>
<dbReference type="PIRSF" id="PIRSF016636">
    <property type="entry name" value="AlgI_DltB"/>
    <property type="match status" value="1"/>
</dbReference>
<dbReference type="Pfam" id="PF03062">
    <property type="entry name" value="MBOAT"/>
    <property type="match status" value="1"/>
</dbReference>
<dbReference type="InterPro" id="IPR051085">
    <property type="entry name" value="MB_O-acyltransferase"/>
</dbReference>
<evidence type="ECO:0000313" key="11">
    <source>
        <dbReference type="EMBL" id="MCY6370090.1"/>
    </source>
</evidence>
<evidence type="ECO:0000256" key="1">
    <source>
        <dbReference type="ARBA" id="ARBA00004651"/>
    </source>
</evidence>